<keyword evidence="6" id="KW-0229">DNA integration</keyword>
<name>A0A4Y2F9E7_ARAVE</name>
<evidence type="ECO:0000256" key="3">
    <source>
        <dbReference type="ARBA" id="ARBA00022759"/>
    </source>
</evidence>
<dbReference type="GO" id="GO:0003964">
    <property type="term" value="F:RNA-directed DNA polymerase activity"/>
    <property type="evidence" value="ECO:0007669"/>
    <property type="project" value="UniProtKB-KW"/>
</dbReference>
<evidence type="ECO:0000256" key="8">
    <source>
        <dbReference type="ARBA" id="ARBA00022932"/>
    </source>
</evidence>
<dbReference type="Gene3D" id="3.30.420.10">
    <property type="entry name" value="Ribonuclease H-like superfamily/Ribonuclease H"/>
    <property type="match status" value="1"/>
</dbReference>
<dbReference type="Pfam" id="PF14223">
    <property type="entry name" value="Retrotran_gag_2"/>
    <property type="match status" value="1"/>
</dbReference>
<keyword evidence="2" id="KW-0479">Metal-binding</keyword>
<keyword evidence="4" id="KW-0378">Hydrolase</keyword>
<protein>
    <submittedName>
        <fullName evidence="13">Retrovirus-related Pol polyprotein from transposon TNT 1-94</fullName>
    </submittedName>
</protein>
<dbReference type="InterPro" id="IPR001878">
    <property type="entry name" value="Znf_CCHC"/>
</dbReference>
<dbReference type="InterPro" id="IPR012337">
    <property type="entry name" value="RNaseH-like_sf"/>
</dbReference>
<evidence type="ECO:0000256" key="2">
    <source>
        <dbReference type="ARBA" id="ARBA00022723"/>
    </source>
</evidence>
<dbReference type="Pfam" id="PF13976">
    <property type="entry name" value="gag_pre-integrs"/>
    <property type="match status" value="1"/>
</dbReference>
<evidence type="ECO:0000256" key="6">
    <source>
        <dbReference type="ARBA" id="ARBA00022908"/>
    </source>
</evidence>
<dbReference type="InterPro" id="IPR001584">
    <property type="entry name" value="Integrase_cat-core"/>
</dbReference>
<dbReference type="InterPro" id="IPR025724">
    <property type="entry name" value="GAG-pre-integrase_dom"/>
</dbReference>
<keyword evidence="9" id="KW-0233">DNA recombination</keyword>
<keyword evidence="5" id="KW-0460">Magnesium</keyword>
<dbReference type="PROSITE" id="PS50158">
    <property type="entry name" value="ZF_CCHC"/>
    <property type="match status" value="1"/>
</dbReference>
<dbReference type="AlphaFoldDB" id="A0A4Y2F9E7"/>
<dbReference type="GO" id="GO:0004519">
    <property type="term" value="F:endonuclease activity"/>
    <property type="evidence" value="ECO:0007669"/>
    <property type="project" value="UniProtKB-KW"/>
</dbReference>
<dbReference type="GO" id="GO:0015074">
    <property type="term" value="P:DNA integration"/>
    <property type="evidence" value="ECO:0007669"/>
    <property type="project" value="UniProtKB-KW"/>
</dbReference>
<dbReference type="PANTHER" id="PTHR42648:SF11">
    <property type="entry name" value="TRANSPOSON TY4-P GAG-POL POLYPROTEIN"/>
    <property type="match status" value="1"/>
</dbReference>
<gene>
    <name evidence="13" type="primary">POLX_789</name>
    <name evidence="13" type="ORF">AVEN_97587_1</name>
</gene>
<keyword evidence="8" id="KW-0548">Nucleotidyltransferase</keyword>
<dbReference type="GO" id="GO:0003676">
    <property type="term" value="F:nucleic acid binding"/>
    <property type="evidence" value="ECO:0007669"/>
    <property type="project" value="InterPro"/>
</dbReference>
<keyword evidence="3" id="KW-0255">Endonuclease</keyword>
<evidence type="ECO:0000256" key="5">
    <source>
        <dbReference type="ARBA" id="ARBA00022842"/>
    </source>
</evidence>
<evidence type="ECO:0000256" key="7">
    <source>
        <dbReference type="ARBA" id="ARBA00022918"/>
    </source>
</evidence>
<comment type="caution">
    <text evidence="13">The sequence shown here is derived from an EMBL/GenBank/DDBJ whole genome shotgun (WGS) entry which is preliminary data.</text>
</comment>
<evidence type="ECO:0000256" key="9">
    <source>
        <dbReference type="ARBA" id="ARBA00023172"/>
    </source>
</evidence>
<reference evidence="13 14" key="1">
    <citation type="journal article" date="2019" name="Sci. Rep.">
        <title>Orb-weaving spider Araneus ventricosus genome elucidates the spidroin gene catalogue.</title>
        <authorList>
            <person name="Kono N."/>
            <person name="Nakamura H."/>
            <person name="Ohtoshi R."/>
            <person name="Moran D.A.P."/>
            <person name="Shinohara A."/>
            <person name="Yoshida Y."/>
            <person name="Fujiwara M."/>
            <person name="Mori M."/>
            <person name="Tomita M."/>
            <person name="Arakawa K."/>
        </authorList>
    </citation>
    <scope>NUCLEOTIDE SEQUENCE [LARGE SCALE GENOMIC DNA]</scope>
</reference>
<evidence type="ECO:0000259" key="12">
    <source>
        <dbReference type="PROSITE" id="PS50994"/>
    </source>
</evidence>
<dbReference type="GO" id="GO:0003887">
    <property type="term" value="F:DNA-directed DNA polymerase activity"/>
    <property type="evidence" value="ECO:0007669"/>
    <property type="project" value="UniProtKB-KW"/>
</dbReference>
<evidence type="ECO:0000259" key="11">
    <source>
        <dbReference type="PROSITE" id="PS50158"/>
    </source>
</evidence>
<dbReference type="OrthoDB" id="116316at2759"/>
<dbReference type="SUPFAM" id="SSF53098">
    <property type="entry name" value="Ribonuclease H-like"/>
    <property type="match status" value="1"/>
</dbReference>
<evidence type="ECO:0000256" key="10">
    <source>
        <dbReference type="PROSITE-ProRule" id="PRU00047"/>
    </source>
</evidence>
<evidence type="ECO:0000313" key="14">
    <source>
        <dbReference type="Proteomes" id="UP000499080"/>
    </source>
</evidence>
<proteinExistence type="predicted"/>
<keyword evidence="7" id="KW-0695">RNA-directed DNA polymerase</keyword>
<dbReference type="GO" id="GO:0006310">
    <property type="term" value="P:DNA recombination"/>
    <property type="evidence" value="ECO:0007669"/>
    <property type="project" value="UniProtKB-KW"/>
</dbReference>
<keyword evidence="10" id="KW-0863">Zinc-finger</keyword>
<dbReference type="InterPro" id="IPR039537">
    <property type="entry name" value="Retrotran_Ty1/copia-like"/>
</dbReference>
<dbReference type="Pfam" id="PF00665">
    <property type="entry name" value="rve"/>
    <property type="match status" value="1"/>
</dbReference>
<dbReference type="PANTHER" id="PTHR42648">
    <property type="entry name" value="TRANSPOSASE, PUTATIVE-RELATED"/>
    <property type="match status" value="1"/>
</dbReference>
<evidence type="ECO:0000313" key="13">
    <source>
        <dbReference type="EMBL" id="GBM36224.1"/>
    </source>
</evidence>
<dbReference type="GO" id="GO:0016787">
    <property type="term" value="F:hydrolase activity"/>
    <property type="evidence" value="ECO:0007669"/>
    <property type="project" value="UniProtKB-KW"/>
</dbReference>
<keyword evidence="1" id="KW-0540">Nuclease</keyword>
<dbReference type="GO" id="GO:0008270">
    <property type="term" value="F:zinc ion binding"/>
    <property type="evidence" value="ECO:0007669"/>
    <property type="project" value="UniProtKB-KW"/>
</dbReference>
<evidence type="ECO:0000256" key="4">
    <source>
        <dbReference type="ARBA" id="ARBA00022801"/>
    </source>
</evidence>
<organism evidence="13 14">
    <name type="scientific">Araneus ventricosus</name>
    <name type="common">Orbweaver spider</name>
    <name type="synonym">Epeira ventricosa</name>
    <dbReference type="NCBI Taxonomy" id="182803"/>
    <lineage>
        <taxon>Eukaryota</taxon>
        <taxon>Metazoa</taxon>
        <taxon>Ecdysozoa</taxon>
        <taxon>Arthropoda</taxon>
        <taxon>Chelicerata</taxon>
        <taxon>Arachnida</taxon>
        <taxon>Araneae</taxon>
        <taxon>Araneomorphae</taxon>
        <taxon>Entelegynae</taxon>
        <taxon>Araneoidea</taxon>
        <taxon>Araneidae</taxon>
        <taxon>Araneus</taxon>
    </lineage>
</organism>
<dbReference type="PROSITE" id="PS50994">
    <property type="entry name" value="INTEGRASE"/>
    <property type="match status" value="1"/>
</dbReference>
<feature type="domain" description="CCHC-type" evidence="11">
    <location>
        <begin position="244"/>
        <end position="261"/>
    </location>
</feature>
<keyword evidence="14" id="KW-1185">Reference proteome</keyword>
<keyword evidence="10" id="KW-0862">Zinc</keyword>
<dbReference type="InterPro" id="IPR036397">
    <property type="entry name" value="RNaseH_sf"/>
</dbReference>
<dbReference type="EMBL" id="BGPR01000806">
    <property type="protein sequence ID" value="GBM36224.1"/>
    <property type="molecule type" value="Genomic_DNA"/>
</dbReference>
<dbReference type="SMART" id="SM00343">
    <property type="entry name" value="ZnF_C2HC"/>
    <property type="match status" value="1"/>
</dbReference>
<evidence type="ECO:0000256" key="1">
    <source>
        <dbReference type="ARBA" id="ARBA00022722"/>
    </source>
</evidence>
<keyword evidence="8" id="KW-0808">Transferase</keyword>
<accession>A0A4Y2F9E7</accession>
<feature type="domain" description="Integrase catalytic" evidence="12">
    <location>
        <begin position="463"/>
        <end position="557"/>
    </location>
</feature>
<keyword evidence="8" id="KW-0239">DNA-directed DNA polymerase</keyword>
<sequence length="557" mass="64578">MADSMVNSLAFPKLNGHNWRHWKFNMEMLLCYEGLFGFIEGTETEPTGDKVSEKDKIQFRRRKQKAISTIAMGINEEQQNLIIGLKDAKQMWDTLREAFEPVSRARIAHLRAEFMQMKYQPPETMAVFLGKLKQAKDRLEAVGKKIDNDEYAYQMLMNLPPEYGNVAQLYLLDDISFTPENVKKKLISEYDRLIYENLNEAGPSYNETDSNLMLARKKKVRNKFPGWLRTKEDSNTEANLKDKRKCFKCGKIVHISRQCRKNDKREKVKQIMKPSSSSCTFAQVSEGINLCNQASNLDWIIGTGSSHHFTMDKSLLNNFEPYVMNVGGIGNNLVKKNIISGSLVDKHGHWLKIKNSCCQLYSPNNQLIAVATLEKNIYILHSRIAKEVSVNISVDTEESQPKERQDIMMWHRRFGHQNVESRKHMAKQKLVYGINLKGQQKQCDICMKSKMTRASFKKIDRIYTKKPLELLHLDLWSSNVGPSYGQTRYMLTIVDDFSRYDWVLSLKNRNQSLKVFNTFKTEIEKQTNRIIKTVRTDNGLEFCSQIFEEGRDQASKN</sequence>
<dbReference type="Proteomes" id="UP000499080">
    <property type="component" value="Unassembled WGS sequence"/>
</dbReference>